<evidence type="ECO:0000256" key="2">
    <source>
        <dbReference type="ARBA" id="ARBA00022741"/>
    </source>
</evidence>
<evidence type="ECO:0000256" key="6">
    <source>
        <dbReference type="SAM" id="MobiDB-lite"/>
    </source>
</evidence>
<dbReference type="PROSITE" id="PS00108">
    <property type="entry name" value="PROTEIN_KINASE_ST"/>
    <property type="match status" value="1"/>
</dbReference>
<evidence type="ECO:0000313" key="8">
    <source>
        <dbReference type="EMBL" id="ROO89094.1"/>
    </source>
</evidence>
<dbReference type="CDD" id="cd14014">
    <property type="entry name" value="STKc_PknB_like"/>
    <property type="match status" value="1"/>
</dbReference>
<dbReference type="GO" id="GO:0005524">
    <property type="term" value="F:ATP binding"/>
    <property type="evidence" value="ECO:0007669"/>
    <property type="project" value="UniProtKB-UniRule"/>
</dbReference>
<feature type="compositionally biased region" description="Low complexity" evidence="6">
    <location>
        <begin position="337"/>
        <end position="348"/>
    </location>
</feature>
<dbReference type="Gene3D" id="3.30.200.20">
    <property type="entry name" value="Phosphorylase Kinase, domain 1"/>
    <property type="match status" value="1"/>
</dbReference>
<feature type="domain" description="Protein kinase" evidence="7">
    <location>
        <begin position="18"/>
        <end position="278"/>
    </location>
</feature>
<dbReference type="InterPro" id="IPR000719">
    <property type="entry name" value="Prot_kinase_dom"/>
</dbReference>
<evidence type="ECO:0000313" key="9">
    <source>
        <dbReference type="Proteomes" id="UP000272400"/>
    </source>
</evidence>
<reference evidence="8 9" key="1">
    <citation type="submission" date="2018-11" db="EMBL/GenBank/DDBJ databases">
        <title>Sequencing the genomes of 1000 actinobacteria strains.</title>
        <authorList>
            <person name="Klenk H.-P."/>
        </authorList>
    </citation>
    <scope>NUCLEOTIDE SEQUENCE [LARGE SCALE GENOMIC DNA]</scope>
    <source>
        <strain evidence="8 9">DSM 44254</strain>
    </source>
</reference>
<name>A0A3N1D6F2_9ACTN</name>
<dbReference type="Gene3D" id="1.10.510.10">
    <property type="entry name" value="Transferase(Phosphotransferase) domain 1"/>
    <property type="match status" value="1"/>
</dbReference>
<dbReference type="PANTHER" id="PTHR43289:SF34">
    <property type="entry name" value="SERINE_THREONINE-PROTEIN KINASE YBDM-RELATED"/>
    <property type="match status" value="1"/>
</dbReference>
<keyword evidence="9" id="KW-1185">Reference proteome</keyword>
<sequence>MIPFQPLGARDPREIGGYRISAVLGSGGMGRVFLGATRSGRLLAIKVIRPEYADDEHFRRRFRREVEAADRVRSIYTAPVVDADPEGSPPWLATAYVPGPSLAAAVAEQGPLPAATARVLALGVAEALHAVHAAGLVHRDLKPGNVLLSADGPRVIDFGIARAADTTPLTRTGARMGSPHFMSPEQAAARTAEAPSDVFALGATVLFAATGRPPFGEGDPAAVLYRVLHDEPDLSGCPEDLLPLVRSCLDKDPDARPSVREVIDALAADPSATTVDWLPEGVETGLDAYARPPEPEPEARRRLPASAGVLGAAVLLAGAVVAAAVILRPGGPEKADAAPSPSATATIPSPAPPASGTYRFDRQVYRDMEWTVKLDRIEVEGATATARIVISRRSGTRELICLRNAGVNVALVLADGRSVPARSTFCGKHEGETWPVRAGTPHREWATFPVSPDLTEPFTLEWGTLGDVLGGQVKGLTLTDPS</sequence>
<dbReference type="InterPro" id="IPR017441">
    <property type="entry name" value="Protein_kinase_ATP_BS"/>
</dbReference>
<keyword evidence="3 8" id="KW-0418">Kinase</keyword>
<gene>
    <name evidence="8" type="ORF">EDD29_6781</name>
</gene>
<evidence type="ECO:0000256" key="1">
    <source>
        <dbReference type="ARBA" id="ARBA00022679"/>
    </source>
</evidence>
<dbReference type="SUPFAM" id="SSF56112">
    <property type="entry name" value="Protein kinase-like (PK-like)"/>
    <property type="match status" value="1"/>
</dbReference>
<evidence type="ECO:0000256" key="3">
    <source>
        <dbReference type="ARBA" id="ARBA00022777"/>
    </source>
</evidence>
<dbReference type="RefSeq" id="WP_246053134.1">
    <property type="nucleotide sequence ID" value="NZ_RJKE01000001.1"/>
</dbReference>
<protein>
    <submittedName>
        <fullName evidence="8">Serine/threonine protein kinase</fullName>
    </submittedName>
</protein>
<dbReference type="PANTHER" id="PTHR43289">
    <property type="entry name" value="MITOGEN-ACTIVATED PROTEIN KINASE KINASE KINASE 20-RELATED"/>
    <property type="match status" value="1"/>
</dbReference>
<keyword evidence="1" id="KW-0808">Transferase</keyword>
<dbReference type="PROSITE" id="PS50011">
    <property type="entry name" value="PROTEIN_KINASE_DOM"/>
    <property type="match status" value="1"/>
</dbReference>
<keyword evidence="4 5" id="KW-0067">ATP-binding</keyword>
<evidence type="ECO:0000259" key="7">
    <source>
        <dbReference type="PROSITE" id="PS50011"/>
    </source>
</evidence>
<accession>A0A3N1D6F2</accession>
<feature type="binding site" evidence="5">
    <location>
        <position position="46"/>
    </location>
    <ligand>
        <name>ATP</name>
        <dbReference type="ChEBI" id="CHEBI:30616"/>
    </ligand>
</feature>
<dbReference type="Pfam" id="PF00069">
    <property type="entry name" value="Pkinase"/>
    <property type="match status" value="1"/>
</dbReference>
<dbReference type="GO" id="GO:0004674">
    <property type="term" value="F:protein serine/threonine kinase activity"/>
    <property type="evidence" value="ECO:0007669"/>
    <property type="project" value="UniProtKB-KW"/>
</dbReference>
<evidence type="ECO:0000256" key="4">
    <source>
        <dbReference type="ARBA" id="ARBA00022840"/>
    </source>
</evidence>
<proteinExistence type="predicted"/>
<dbReference type="PROSITE" id="PS00107">
    <property type="entry name" value="PROTEIN_KINASE_ATP"/>
    <property type="match status" value="1"/>
</dbReference>
<dbReference type="Proteomes" id="UP000272400">
    <property type="component" value="Unassembled WGS sequence"/>
</dbReference>
<dbReference type="InterPro" id="IPR008271">
    <property type="entry name" value="Ser/Thr_kinase_AS"/>
</dbReference>
<keyword evidence="8" id="KW-0723">Serine/threonine-protein kinase</keyword>
<dbReference type="SMART" id="SM00220">
    <property type="entry name" value="S_TKc"/>
    <property type="match status" value="1"/>
</dbReference>
<feature type="region of interest" description="Disordered" evidence="6">
    <location>
        <begin position="331"/>
        <end position="358"/>
    </location>
</feature>
<keyword evidence="2 5" id="KW-0547">Nucleotide-binding</keyword>
<organism evidence="8 9">
    <name type="scientific">Actinocorallia herbida</name>
    <dbReference type="NCBI Taxonomy" id="58109"/>
    <lineage>
        <taxon>Bacteria</taxon>
        <taxon>Bacillati</taxon>
        <taxon>Actinomycetota</taxon>
        <taxon>Actinomycetes</taxon>
        <taxon>Streptosporangiales</taxon>
        <taxon>Thermomonosporaceae</taxon>
        <taxon>Actinocorallia</taxon>
    </lineage>
</organism>
<dbReference type="InterPro" id="IPR011009">
    <property type="entry name" value="Kinase-like_dom_sf"/>
</dbReference>
<dbReference type="AlphaFoldDB" id="A0A3N1D6F2"/>
<evidence type="ECO:0000256" key="5">
    <source>
        <dbReference type="PROSITE-ProRule" id="PRU10141"/>
    </source>
</evidence>
<comment type="caution">
    <text evidence="8">The sequence shown here is derived from an EMBL/GenBank/DDBJ whole genome shotgun (WGS) entry which is preliminary data.</text>
</comment>
<dbReference type="EMBL" id="RJKE01000001">
    <property type="protein sequence ID" value="ROO89094.1"/>
    <property type="molecule type" value="Genomic_DNA"/>
</dbReference>